<dbReference type="Proteomes" id="UP000789901">
    <property type="component" value="Unassembled WGS sequence"/>
</dbReference>
<gene>
    <name evidence="1" type="ORF">GMARGA_LOCUS28726</name>
</gene>
<reference evidence="1 2" key="1">
    <citation type="submission" date="2021-06" db="EMBL/GenBank/DDBJ databases">
        <authorList>
            <person name="Kallberg Y."/>
            <person name="Tangrot J."/>
            <person name="Rosling A."/>
        </authorList>
    </citation>
    <scope>NUCLEOTIDE SEQUENCE [LARGE SCALE GENOMIC DNA]</scope>
    <source>
        <strain evidence="1 2">120-4 pot B 10/14</strain>
    </source>
</reference>
<evidence type="ECO:0000313" key="2">
    <source>
        <dbReference type="Proteomes" id="UP000789901"/>
    </source>
</evidence>
<evidence type="ECO:0000313" key="1">
    <source>
        <dbReference type="EMBL" id="CAG8824987.1"/>
    </source>
</evidence>
<proteinExistence type="predicted"/>
<keyword evidence="2" id="KW-1185">Reference proteome</keyword>
<dbReference type="EMBL" id="CAJVQB010037222">
    <property type="protein sequence ID" value="CAG8824987.1"/>
    <property type="molecule type" value="Genomic_DNA"/>
</dbReference>
<protein>
    <submittedName>
        <fullName evidence="1">31783_t:CDS:1</fullName>
    </submittedName>
</protein>
<accession>A0ABN7WBD9</accession>
<organism evidence="1 2">
    <name type="scientific">Gigaspora margarita</name>
    <dbReference type="NCBI Taxonomy" id="4874"/>
    <lineage>
        <taxon>Eukaryota</taxon>
        <taxon>Fungi</taxon>
        <taxon>Fungi incertae sedis</taxon>
        <taxon>Mucoromycota</taxon>
        <taxon>Glomeromycotina</taxon>
        <taxon>Glomeromycetes</taxon>
        <taxon>Diversisporales</taxon>
        <taxon>Gigasporaceae</taxon>
        <taxon>Gigaspora</taxon>
    </lineage>
</organism>
<sequence>MTWLRVKVNIRVRLVVALCDEELEKQKWAELICLNWLAVAMVSSFSAMSLTKL</sequence>
<name>A0ABN7WBD9_GIGMA</name>
<comment type="caution">
    <text evidence="1">The sequence shown here is derived from an EMBL/GenBank/DDBJ whole genome shotgun (WGS) entry which is preliminary data.</text>
</comment>